<dbReference type="EC" id="1.17.7.4" evidence="6"/>
<feature type="binding site" evidence="6">
    <location>
        <position position="216"/>
    </location>
    <ligand>
        <name>dimethylallyl diphosphate</name>
        <dbReference type="ChEBI" id="CHEBI:57623"/>
    </ligand>
</feature>
<feature type="binding site" evidence="6">
    <location>
        <position position="72"/>
    </location>
    <ligand>
        <name>isopentenyl diphosphate</name>
        <dbReference type="ChEBI" id="CHEBI:128769"/>
    </ligand>
</feature>
<feature type="active site" description="Proton donor" evidence="6">
    <location>
        <position position="124"/>
    </location>
</feature>
<dbReference type="GO" id="GO:0019288">
    <property type="term" value="P:isopentenyl diphosphate biosynthetic process, methylerythritol 4-phosphate pathway"/>
    <property type="evidence" value="ECO:0007669"/>
    <property type="project" value="UniProtKB-UniRule"/>
</dbReference>
<comment type="similarity">
    <text evidence="6">Belongs to the IspH family.</text>
</comment>
<feature type="binding site" evidence="6">
    <location>
        <position position="72"/>
    </location>
    <ligand>
        <name>dimethylallyl diphosphate</name>
        <dbReference type="ChEBI" id="CHEBI:57623"/>
    </ligand>
</feature>
<dbReference type="CDD" id="cd04465">
    <property type="entry name" value="S1_RPS1_repeat_ec2_hs2"/>
    <property type="match status" value="1"/>
</dbReference>
<evidence type="ECO:0000256" key="4">
    <source>
        <dbReference type="ARBA" id="ARBA00023014"/>
    </source>
</evidence>
<comment type="function">
    <text evidence="6">Catalyzes the conversion of 1-hydroxy-2-methyl-2-(E)-butenyl 4-diphosphate (HMBPP) into a mixture of isopentenyl diphosphate (IPP) and dimethylallyl diphosphate (DMAPP). Acts in the terminal step of the DOXP/MEP pathway for isoprenoid precursor biosynthesis.</text>
</comment>
<name>A0A9Y2AH66_9FIRM</name>
<dbReference type="PROSITE" id="PS50126">
    <property type="entry name" value="S1"/>
    <property type="match status" value="4"/>
</dbReference>
<evidence type="ECO:0000256" key="1">
    <source>
        <dbReference type="ARBA" id="ARBA00022485"/>
    </source>
</evidence>
<dbReference type="NCBIfam" id="NF000907">
    <property type="entry name" value="PRK00087.1"/>
    <property type="match status" value="1"/>
</dbReference>
<keyword evidence="8" id="KW-0689">Ribosomal protein</keyword>
<dbReference type="HAMAP" id="MF_00191">
    <property type="entry name" value="IspH"/>
    <property type="match status" value="1"/>
</dbReference>
<dbReference type="SMART" id="SM00316">
    <property type="entry name" value="S1"/>
    <property type="match status" value="4"/>
</dbReference>
<feature type="binding site" evidence="6">
    <location>
        <position position="160"/>
    </location>
    <ligand>
        <name>(2E)-4-hydroxy-3-methylbut-2-enyl diphosphate</name>
        <dbReference type="ChEBI" id="CHEBI:128753"/>
    </ligand>
</feature>
<dbReference type="CDD" id="cd13944">
    <property type="entry name" value="lytB_ispH"/>
    <property type="match status" value="1"/>
</dbReference>
<feature type="binding site" evidence="6">
    <location>
        <position position="218"/>
    </location>
    <ligand>
        <name>dimethylallyl diphosphate</name>
        <dbReference type="ChEBI" id="CHEBI:57623"/>
    </ligand>
</feature>
<dbReference type="InterPro" id="IPR003451">
    <property type="entry name" value="LytB/IspH"/>
</dbReference>
<feature type="binding site" evidence="6">
    <location>
        <position position="261"/>
    </location>
    <ligand>
        <name>dimethylallyl diphosphate</name>
        <dbReference type="ChEBI" id="CHEBI:57623"/>
    </ligand>
</feature>
<feature type="binding site" evidence="6">
    <location>
        <position position="12"/>
    </location>
    <ligand>
        <name>[4Fe-4S] cluster</name>
        <dbReference type="ChEBI" id="CHEBI:49883"/>
    </ligand>
</feature>
<dbReference type="FunFam" id="2.40.50.140:FF:000051">
    <property type="entry name" value="RNA-binding transcriptional accessory protein"/>
    <property type="match status" value="1"/>
</dbReference>
<dbReference type="InterPro" id="IPR012340">
    <property type="entry name" value="NA-bd_OB-fold"/>
</dbReference>
<evidence type="ECO:0000256" key="6">
    <source>
        <dbReference type="HAMAP-Rule" id="MF_00191"/>
    </source>
</evidence>
<keyword evidence="6 8" id="KW-0560">Oxidoreductase</keyword>
<evidence type="ECO:0000256" key="3">
    <source>
        <dbReference type="ARBA" id="ARBA00023004"/>
    </source>
</evidence>
<evidence type="ECO:0000256" key="2">
    <source>
        <dbReference type="ARBA" id="ARBA00022723"/>
    </source>
</evidence>
<dbReference type="SUPFAM" id="SSF50249">
    <property type="entry name" value="Nucleic acid-binding proteins"/>
    <property type="match status" value="4"/>
</dbReference>
<keyword evidence="4 6" id="KW-0411">Iron-sulfur</keyword>
<proteinExistence type="inferred from homology"/>
<dbReference type="CDD" id="cd05688">
    <property type="entry name" value="S1_RPS1_repeat_ec3"/>
    <property type="match status" value="1"/>
</dbReference>
<dbReference type="NCBIfam" id="TIGR00216">
    <property type="entry name" value="ispH_lytB"/>
    <property type="match status" value="1"/>
</dbReference>
<feature type="binding site" evidence="6">
    <location>
        <position position="216"/>
    </location>
    <ligand>
        <name>isopentenyl diphosphate</name>
        <dbReference type="ChEBI" id="CHEBI:128769"/>
    </ligand>
</feature>
<keyword evidence="8" id="KW-0687">Ribonucleoprotein</keyword>
<dbReference type="GO" id="GO:0051745">
    <property type="term" value="F:4-hydroxy-3-methylbut-2-enyl diphosphate reductase activity"/>
    <property type="evidence" value="ECO:0007669"/>
    <property type="project" value="UniProtKB-UniRule"/>
</dbReference>
<dbReference type="PANTHER" id="PTHR30426">
    <property type="entry name" value="4-HYDROXY-3-METHYLBUT-2-ENYL DIPHOSPHATE REDUCTASE"/>
    <property type="match status" value="1"/>
</dbReference>
<sequence>MKVILAKHHGFCYGVKRAVKIAQDSVSLEGKAYTLGPIIHNPQMVEKLANEGVGMVHSLDDIRQGTVIVRSHGVGPKVYEQAEEKGLTLVDATCPHVKKAQMAAYELSEAGYQVIIVGEKSHPEVKSIFEWSKNRAIIIEHEAELNDIVFFNKVGVVAQTTFSGEEFQKIVDSLIERVENVKVERTICNATEKRQEAAVELANQVDMMIVIGGKNSANTTRLAELCLKKNKHTYHIETVNEINDNWFNKGINTIGITAGASTPDWLIEEVYHKMNQMENFLGDDLKEIQQGDIVQGKIISIYNNEVFVDIGYKSEGIIPINELAFPQPENIEDIIKIGDKIDVFVVEVDGKNGLLLSKIRADKVVAWDKIKDAMLNKTVLELKVLEAVKAGLVLSVFGLRGFVPASQIDLHYIEDLTQYVGNAYSFIIIEVDKDKQKVILSRRSLLEIEKAKKENELFDSLAINQILEGSVKRFVKYGAFIDIGGFDGLLHISDMAWHRVKDPAEIMSIGDIVKVMVTKIDKEAKRISLSLKDIVRDPWLDKVDLIKEGMIVQGKVTKLMDFGAFVKFNGALEGLVRLNELTEKRIHKAEEVVNIGDDLKVKVIQIDRKNKRIGLSLLQVKQDAEREEFKKYIQHQEAVNDTLGDKFGHLFKNFSD</sequence>
<comment type="catalytic activity">
    <reaction evidence="6">
        <text>isopentenyl diphosphate + 2 oxidized [2Fe-2S]-[ferredoxin] + H2O = (2E)-4-hydroxy-3-methylbut-2-enyl diphosphate + 2 reduced [2Fe-2S]-[ferredoxin] + 2 H(+)</text>
        <dbReference type="Rhea" id="RHEA:24488"/>
        <dbReference type="Rhea" id="RHEA-COMP:10000"/>
        <dbReference type="Rhea" id="RHEA-COMP:10001"/>
        <dbReference type="ChEBI" id="CHEBI:15377"/>
        <dbReference type="ChEBI" id="CHEBI:15378"/>
        <dbReference type="ChEBI" id="CHEBI:33737"/>
        <dbReference type="ChEBI" id="CHEBI:33738"/>
        <dbReference type="ChEBI" id="CHEBI:128753"/>
        <dbReference type="ChEBI" id="CHEBI:128769"/>
        <dbReference type="EC" id="1.17.7.4"/>
    </reaction>
</comment>
<feature type="binding site" evidence="6">
    <location>
        <position position="261"/>
    </location>
    <ligand>
        <name>(2E)-4-hydroxy-3-methylbut-2-enyl diphosphate</name>
        <dbReference type="ChEBI" id="CHEBI:128753"/>
    </ligand>
</feature>
<dbReference type="NCBIfam" id="NF005208">
    <property type="entry name" value="PRK06676.1"/>
    <property type="match status" value="1"/>
</dbReference>
<dbReference type="GO" id="GO:0050992">
    <property type="term" value="P:dimethylallyl diphosphate biosynthetic process"/>
    <property type="evidence" value="ECO:0007669"/>
    <property type="project" value="UniProtKB-UniRule"/>
</dbReference>
<feature type="binding site" evidence="6">
    <location>
        <position position="40"/>
    </location>
    <ligand>
        <name>(2E)-4-hydroxy-3-methylbut-2-enyl diphosphate</name>
        <dbReference type="ChEBI" id="CHEBI:128753"/>
    </ligand>
</feature>
<feature type="binding site" evidence="6">
    <location>
        <position position="216"/>
    </location>
    <ligand>
        <name>(2E)-4-hydroxy-3-methylbut-2-enyl diphosphate</name>
        <dbReference type="ChEBI" id="CHEBI:128753"/>
    </ligand>
</feature>
<comment type="pathway">
    <text evidence="6">Isoprenoid biosynthesis; dimethylallyl diphosphate biosynthesis; dimethylallyl diphosphate from (2E)-4-hydroxy-3-methylbutenyl diphosphate: step 1/1.</text>
</comment>
<dbReference type="PRINTS" id="PR00681">
    <property type="entry name" value="RIBOSOMALS1"/>
</dbReference>
<dbReference type="Gene3D" id="3.40.50.11270">
    <property type="match status" value="1"/>
</dbReference>
<dbReference type="GO" id="GO:0051539">
    <property type="term" value="F:4 iron, 4 sulfur cluster binding"/>
    <property type="evidence" value="ECO:0007669"/>
    <property type="project" value="UniProtKB-UniRule"/>
</dbReference>
<dbReference type="GO" id="GO:0005840">
    <property type="term" value="C:ribosome"/>
    <property type="evidence" value="ECO:0007669"/>
    <property type="project" value="UniProtKB-KW"/>
</dbReference>
<keyword evidence="3 6" id="KW-0408">Iron</keyword>
<dbReference type="Gene3D" id="2.40.50.140">
    <property type="entry name" value="Nucleic acid-binding proteins"/>
    <property type="match status" value="4"/>
</dbReference>
<feature type="domain" description="S1 motif" evidence="7">
    <location>
        <begin position="377"/>
        <end position="443"/>
    </location>
</feature>
<evidence type="ECO:0000259" key="7">
    <source>
        <dbReference type="PROSITE" id="PS50126"/>
    </source>
</evidence>
<keyword evidence="1 6" id="KW-0004">4Fe-4S</keyword>
<evidence type="ECO:0000313" key="8">
    <source>
        <dbReference type="EMBL" id="WIW69628.1"/>
    </source>
</evidence>
<dbReference type="CDD" id="cd05687">
    <property type="entry name" value="S1_RPS1_repeat_ec1_hs1"/>
    <property type="match status" value="1"/>
</dbReference>
<comment type="caution">
    <text evidence="6">Lacks conserved residue(s) required for the propagation of feature annotation.</text>
</comment>
<dbReference type="Proteomes" id="UP001243623">
    <property type="component" value="Chromosome"/>
</dbReference>
<feature type="binding site" evidence="6">
    <location>
        <position position="72"/>
    </location>
    <ligand>
        <name>(2E)-4-hydroxy-3-methylbut-2-enyl diphosphate</name>
        <dbReference type="ChEBI" id="CHEBI:128753"/>
    </ligand>
</feature>
<feature type="domain" description="S1 motif" evidence="7">
    <location>
        <begin position="291"/>
        <end position="359"/>
    </location>
</feature>
<gene>
    <name evidence="6" type="primary">ispH</name>
    <name evidence="8" type="ORF">P3F81_06770</name>
</gene>
<dbReference type="GO" id="GO:0003729">
    <property type="term" value="F:mRNA binding"/>
    <property type="evidence" value="ECO:0007669"/>
    <property type="project" value="UniProtKB-ARBA"/>
</dbReference>
<feature type="binding site" evidence="6">
    <location>
        <position position="122"/>
    </location>
    <ligand>
        <name>(2E)-4-hydroxy-3-methylbut-2-enyl diphosphate</name>
        <dbReference type="ChEBI" id="CHEBI:128753"/>
    </ligand>
</feature>
<organism evidence="8 9">
    <name type="scientific">Selenobaculum gibii</name>
    <dbReference type="NCBI Taxonomy" id="3054208"/>
    <lineage>
        <taxon>Bacteria</taxon>
        <taxon>Bacillati</taxon>
        <taxon>Bacillota</taxon>
        <taxon>Negativicutes</taxon>
        <taxon>Selenomonadales</taxon>
        <taxon>Selenomonadaceae</taxon>
        <taxon>Selenobaculum</taxon>
    </lineage>
</organism>
<feature type="binding site" evidence="6">
    <location>
        <position position="40"/>
    </location>
    <ligand>
        <name>isopentenyl diphosphate</name>
        <dbReference type="ChEBI" id="CHEBI:128769"/>
    </ligand>
</feature>
<dbReference type="GO" id="GO:0046872">
    <property type="term" value="F:metal ion binding"/>
    <property type="evidence" value="ECO:0007669"/>
    <property type="project" value="UniProtKB-KW"/>
</dbReference>
<dbReference type="PANTHER" id="PTHR30426:SF0">
    <property type="entry name" value="4-HYDROXY-3-METHYLBUT-2-ENYL DIPHOSPHATE REDUCTASE"/>
    <property type="match status" value="1"/>
</dbReference>
<feature type="domain" description="S1 motif" evidence="7">
    <location>
        <begin position="464"/>
        <end position="532"/>
    </location>
</feature>
<comment type="catalytic activity">
    <reaction evidence="6">
        <text>dimethylallyl diphosphate + 2 oxidized [2Fe-2S]-[ferredoxin] + H2O = (2E)-4-hydroxy-3-methylbut-2-enyl diphosphate + 2 reduced [2Fe-2S]-[ferredoxin] + 2 H(+)</text>
        <dbReference type="Rhea" id="RHEA:24825"/>
        <dbReference type="Rhea" id="RHEA-COMP:10000"/>
        <dbReference type="Rhea" id="RHEA-COMP:10001"/>
        <dbReference type="ChEBI" id="CHEBI:15377"/>
        <dbReference type="ChEBI" id="CHEBI:15378"/>
        <dbReference type="ChEBI" id="CHEBI:33737"/>
        <dbReference type="ChEBI" id="CHEBI:33738"/>
        <dbReference type="ChEBI" id="CHEBI:57623"/>
        <dbReference type="ChEBI" id="CHEBI:128753"/>
        <dbReference type="EC" id="1.17.7.4"/>
    </reaction>
</comment>
<feature type="binding site" evidence="6">
    <location>
        <position position="40"/>
    </location>
    <ligand>
        <name>dimethylallyl diphosphate</name>
        <dbReference type="ChEBI" id="CHEBI:57623"/>
    </ligand>
</feature>
<feature type="binding site" evidence="6">
    <location>
        <position position="94"/>
    </location>
    <ligand>
        <name>[4Fe-4S] cluster</name>
        <dbReference type="ChEBI" id="CHEBI:49883"/>
    </ligand>
</feature>
<dbReference type="Pfam" id="PF02401">
    <property type="entry name" value="LYTB"/>
    <property type="match status" value="1"/>
</dbReference>
<comment type="cofactor">
    <cofactor evidence="6">
        <name>[4Fe-4S] cluster</name>
        <dbReference type="ChEBI" id="CHEBI:49883"/>
    </cofactor>
    <text evidence="6">Binds 1 [4Fe-4S] cluster per subunit.</text>
</comment>
<dbReference type="EMBL" id="CP120678">
    <property type="protein sequence ID" value="WIW69628.1"/>
    <property type="molecule type" value="Genomic_DNA"/>
</dbReference>
<dbReference type="AlphaFoldDB" id="A0A9Y2AH66"/>
<dbReference type="InterPro" id="IPR035104">
    <property type="entry name" value="Ribosomal_protein_S1-like"/>
</dbReference>
<dbReference type="GO" id="GO:0005737">
    <property type="term" value="C:cytoplasm"/>
    <property type="evidence" value="ECO:0007669"/>
    <property type="project" value="UniProtKB-ARBA"/>
</dbReference>
<feature type="binding site" evidence="6">
    <location>
        <position position="218"/>
    </location>
    <ligand>
        <name>isopentenyl diphosphate</name>
        <dbReference type="ChEBI" id="CHEBI:128769"/>
    </ligand>
</feature>
<evidence type="ECO:0000313" key="9">
    <source>
        <dbReference type="Proteomes" id="UP001243623"/>
    </source>
</evidence>
<keyword evidence="6" id="KW-0414">Isoprene biosynthesis</keyword>
<dbReference type="InterPro" id="IPR003029">
    <property type="entry name" value="S1_domain"/>
</dbReference>
<dbReference type="NCBIfam" id="NF002187">
    <property type="entry name" value="PRK01045.1-1"/>
    <property type="match status" value="1"/>
</dbReference>
<feature type="binding site" evidence="6">
    <location>
        <position position="122"/>
    </location>
    <ligand>
        <name>isopentenyl diphosphate</name>
        <dbReference type="ChEBI" id="CHEBI:128769"/>
    </ligand>
</feature>
<comment type="pathway">
    <text evidence="6">Isoprenoid biosynthesis; isopentenyl diphosphate biosynthesis via DXP pathway; isopentenyl diphosphate from 1-deoxy-D-xylulose 5-phosphate: step 6/6.</text>
</comment>
<accession>A0A9Y2AH66</accession>
<feature type="binding site" evidence="6">
    <location>
        <position position="122"/>
    </location>
    <ligand>
        <name>dimethylallyl diphosphate</name>
        <dbReference type="ChEBI" id="CHEBI:57623"/>
    </ligand>
</feature>
<dbReference type="KEGG" id="sgbi:P3F81_06770"/>
<keyword evidence="9" id="KW-1185">Reference proteome</keyword>
<dbReference type="Gene3D" id="3.40.1010.20">
    <property type="entry name" value="4-hydroxy-3-methylbut-2-enyl diphosphate reductase, catalytic domain"/>
    <property type="match status" value="2"/>
</dbReference>
<dbReference type="FunFam" id="2.40.50.140:FF:000103">
    <property type="entry name" value="protein RRP5 homolog"/>
    <property type="match status" value="1"/>
</dbReference>
<feature type="binding site" evidence="6">
    <location>
        <position position="188"/>
    </location>
    <ligand>
        <name>[4Fe-4S] cluster</name>
        <dbReference type="ChEBI" id="CHEBI:49883"/>
    </ligand>
</feature>
<protein>
    <recommendedName>
        <fullName evidence="6">4-hydroxy-3-methylbut-2-enyl diphosphate reductase</fullName>
        <shortName evidence="6">HMBPP reductase</shortName>
        <ecNumber evidence="6">1.17.7.4</ecNumber>
    </recommendedName>
</protein>
<dbReference type="RefSeq" id="WP_147668930.1">
    <property type="nucleotide sequence ID" value="NZ_CP120678.1"/>
</dbReference>
<comment type="function">
    <text evidence="5">Binds mRNA; thus facilitating recognition of the initiation point. It is needed to translate mRNA with a short Shine-Dalgarno (SD) purine-rich sequence.</text>
</comment>
<feature type="binding site" evidence="6">
    <location>
        <position position="261"/>
    </location>
    <ligand>
        <name>isopentenyl diphosphate</name>
        <dbReference type="ChEBI" id="CHEBI:128769"/>
    </ligand>
</feature>
<evidence type="ECO:0000256" key="5">
    <source>
        <dbReference type="ARBA" id="ARBA00025604"/>
    </source>
</evidence>
<feature type="domain" description="S1 motif" evidence="7">
    <location>
        <begin position="549"/>
        <end position="618"/>
    </location>
</feature>
<dbReference type="GO" id="GO:0016114">
    <property type="term" value="P:terpenoid biosynthetic process"/>
    <property type="evidence" value="ECO:0007669"/>
    <property type="project" value="UniProtKB-UniRule"/>
</dbReference>
<dbReference type="Pfam" id="PF00575">
    <property type="entry name" value="S1"/>
    <property type="match status" value="4"/>
</dbReference>
<keyword evidence="2 6" id="KW-0479">Metal-binding</keyword>
<reference evidence="8" key="1">
    <citation type="submission" date="2023-03" db="EMBL/GenBank/DDBJ databases">
        <title>Selenobaculum gbiensis gen. nov. sp. nov., a new bacterium isolated from the gut microbiota of IBD patient.</title>
        <authorList>
            <person name="Yeo S."/>
            <person name="Park H."/>
            <person name="Huh C.S."/>
        </authorList>
    </citation>
    <scope>NUCLEOTIDE SEQUENCE</scope>
    <source>
        <strain evidence="8">ICN-92133</strain>
    </source>
</reference>
<feature type="binding site" evidence="6">
    <location>
        <position position="218"/>
    </location>
    <ligand>
        <name>(2E)-4-hydroxy-3-methylbut-2-enyl diphosphate</name>
        <dbReference type="ChEBI" id="CHEBI:128753"/>
    </ligand>
</feature>